<keyword evidence="7" id="KW-0245">EGF-like domain</keyword>
<accession>A0A6A5BRK6</accession>
<dbReference type="Pfam" id="PF25021">
    <property type="entry name" value="TEN_NHL"/>
    <property type="match status" value="1"/>
</dbReference>
<dbReference type="OMA" id="IADCCTI"/>
<dbReference type="SUPFAM" id="SSF63825">
    <property type="entry name" value="YWTD domain"/>
    <property type="match status" value="1"/>
</dbReference>
<dbReference type="InterPro" id="IPR011042">
    <property type="entry name" value="6-blade_b-propeller_TolB-like"/>
</dbReference>
<evidence type="ECO:0000256" key="1">
    <source>
        <dbReference type="ARBA" id="ARBA00004236"/>
    </source>
</evidence>
<evidence type="ECO:0000256" key="8">
    <source>
        <dbReference type="SAM" id="Phobius"/>
    </source>
</evidence>
<dbReference type="AlphaFoldDB" id="A0A6A5BRK6"/>
<evidence type="ECO:0000256" key="7">
    <source>
        <dbReference type="PROSITE-ProRule" id="PRU00076"/>
    </source>
</evidence>
<dbReference type="PANTHER" id="PTHR46388:SF2">
    <property type="entry name" value="NHL REPEAT-CONTAINING PROTEIN 2"/>
    <property type="match status" value="1"/>
</dbReference>
<feature type="disulfide bond" evidence="7">
    <location>
        <begin position="471"/>
        <end position="480"/>
    </location>
</feature>
<comment type="caution">
    <text evidence="11">The sequence shown here is derived from an EMBL/GenBank/DDBJ whole genome shotgun (WGS) entry which is preliminary data.</text>
</comment>
<evidence type="ECO:0000259" key="10">
    <source>
        <dbReference type="PROSITE" id="PS50221"/>
    </source>
</evidence>
<dbReference type="CDD" id="cd00054">
    <property type="entry name" value="EGF_CA"/>
    <property type="match status" value="1"/>
</dbReference>
<dbReference type="Gene3D" id="2.120.10.30">
    <property type="entry name" value="TolB, C-terminal domain"/>
    <property type="match status" value="4"/>
</dbReference>
<evidence type="ECO:0000259" key="9">
    <source>
        <dbReference type="PROSITE" id="PS50026"/>
    </source>
</evidence>
<dbReference type="EMBL" id="VFQX01000035">
    <property type="protein sequence ID" value="KAF0977322.1"/>
    <property type="molecule type" value="Genomic_DNA"/>
</dbReference>
<dbReference type="VEuPathDB" id="AmoebaDB:NF0046680"/>
<dbReference type="PROSITE" id="PS50026">
    <property type="entry name" value="EGF_3"/>
    <property type="match status" value="2"/>
</dbReference>
<dbReference type="Gene3D" id="2.10.25.10">
    <property type="entry name" value="Laminin"/>
    <property type="match status" value="1"/>
</dbReference>
<dbReference type="GeneID" id="68111193"/>
<dbReference type="OrthoDB" id="10045365at2759"/>
<dbReference type="Proteomes" id="UP000444721">
    <property type="component" value="Unassembled WGS sequence"/>
</dbReference>
<keyword evidence="5 8" id="KW-0472">Membrane</keyword>
<evidence type="ECO:0008006" key="13">
    <source>
        <dbReference type="Google" id="ProtNLM"/>
    </source>
</evidence>
<feature type="domain" description="EGF-like" evidence="9">
    <location>
        <begin position="448"/>
        <end position="481"/>
    </location>
</feature>
<evidence type="ECO:0000313" key="12">
    <source>
        <dbReference type="Proteomes" id="UP000444721"/>
    </source>
</evidence>
<reference evidence="11 12" key="1">
    <citation type="journal article" date="2019" name="Sci. Rep.">
        <title>Nanopore sequencing improves the draft genome of the human pathogenic amoeba Naegleria fowleri.</title>
        <authorList>
            <person name="Liechti N."/>
            <person name="Schurch N."/>
            <person name="Bruggmann R."/>
            <person name="Wittwer M."/>
        </authorList>
    </citation>
    <scope>NUCLEOTIDE SEQUENCE [LARGE SCALE GENOMIC DNA]</scope>
    <source>
        <strain evidence="11 12">ATCC 30894</strain>
    </source>
</reference>
<dbReference type="InterPro" id="IPR057244">
    <property type="entry name" value="GAIN_B"/>
</dbReference>
<evidence type="ECO:0000256" key="4">
    <source>
        <dbReference type="ARBA" id="ARBA00022989"/>
    </source>
</evidence>
<evidence type="ECO:0000256" key="3">
    <source>
        <dbReference type="ARBA" id="ARBA00022692"/>
    </source>
</evidence>
<dbReference type="RefSeq" id="XP_044562035.1">
    <property type="nucleotide sequence ID" value="XM_044707338.1"/>
</dbReference>
<evidence type="ECO:0000256" key="5">
    <source>
        <dbReference type="ARBA" id="ARBA00023136"/>
    </source>
</evidence>
<sequence length="727" mass="78329">MRRQPILMFIPNSSWRLPLLLVVASFFLWMVSTSHVSQHSFIQAAPIKYRLSTIAGVFSPTSKADGPVSTTQLDVPFFVVEAPNGDLYMTERFKIRKISNGNVITVAGDGLRGYSGDGGSALMASINLPGGMTWLPFTNELLFADTGNNVLRMIDSKGIISTVGGLSSGIGGFNGDGSILRNTQLSNPEKLIFRNNTLYIADKLNLRIRKVSFQPVTGFLNQTVSTVAGNGKNTSTGNEEGIPAILASIDTPYEMAFDSTNGDMYIADYGHNTIRKVSSGIITTVAGGGVTYQNNVLATLTTLDLPQSVAVSVSGEIFIADCCTIRKISKDGMITTIAGKRGSVGLSPDQSIDATNALLNSPQSLFINKNGEIVFSDHYNSLIRKLIPYCPTGTVMSPDGTICLEYCYGILQNMTNVCSGNGVCSSNNTCQCSNGYFGSQCQFYTCFGTNSSDANVCSKHGTCMGFNNCTCQEGWTGNECSIPVCIPVLGGTNQTVVCSNKVISGTSMYFEQIGSVNNLDSKNISLSSGDGTTNTRVQVIFPPSISKELLPYLNDTSVSLMASIYQQQNFTNSALRSPLISITVLNTTSGDEFSVQRLNNPISLIIPSRNLQDVLNPNLTCVYYDVTDNSWKQEGVSTIRNEGALSFTCLTNHLTTFGVIDVNYKKASRQDDTHQTTNAMDSNTIIAIVVGITGSVLLLGLIAAIIIWVISIYVKVKRRKNRQQASP</sequence>
<dbReference type="InterPro" id="IPR000742">
    <property type="entry name" value="EGF"/>
</dbReference>
<feature type="domain" description="GAIN-B" evidence="10">
    <location>
        <begin position="515"/>
        <end position="667"/>
    </location>
</feature>
<dbReference type="GO" id="GO:0005886">
    <property type="term" value="C:plasma membrane"/>
    <property type="evidence" value="ECO:0007669"/>
    <property type="project" value="UniProtKB-SubCell"/>
</dbReference>
<feature type="disulfide bond" evidence="7">
    <location>
        <begin position="432"/>
        <end position="441"/>
    </location>
</feature>
<keyword evidence="2" id="KW-1003">Cell membrane</keyword>
<evidence type="ECO:0000256" key="6">
    <source>
        <dbReference type="ARBA" id="ARBA00023157"/>
    </source>
</evidence>
<dbReference type="VEuPathDB" id="AmoebaDB:NfTy_062920"/>
<dbReference type="SMART" id="SM00303">
    <property type="entry name" value="GPS"/>
    <property type="match status" value="1"/>
</dbReference>
<evidence type="ECO:0000256" key="2">
    <source>
        <dbReference type="ARBA" id="ARBA00022475"/>
    </source>
</evidence>
<keyword evidence="3 8" id="KW-0812">Transmembrane</keyword>
<dbReference type="PROSITE" id="PS00022">
    <property type="entry name" value="EGF_1"/>
    <property type="match status" value="2"/>
</dbReference>
<gene>
    <name evidence="11" type="ORF">FDP41_003975</name>
</gene>
<proteinExistence type="predicted"/>
<comment type="caution">
    <text evidence="7">Lacks conserved residue(s) required for the propagation of feature annotation.</text>
</comment>
<dbReference type="InterPro" id="IPR000203">
    <property type="entry name" value="GPS"/>
</dbReference>
<evidence type="ECO:0000313" key="11">
    <source>
        <dbReference type="EMBL" id="KAF0977322.1"/>
    </source>
</evidence>
<keyword evidence="12" id="KW-1185">Reference proteome</keyword>
<dbReference type="PROSITE" id="PS01186">
    <property type="entry name" value="EGF_2"/>
    <property type="match status" value="2"/>
</dbReference>
<dbReference type="PROSITE" id="PS50221">
    <property type="entry name" value="GAIN_B"/>
    <property type="match status" value="1"/>
</dbReference>
<keyword evidence="4 8" id="KW-1133">Transmembrane helix</keyword>
<dbReference type="Pfam" id="PF23106">
    <property type="entry name" value="EGF_Teneurin"/>
    <property type="match status" value="1"/>
</dbReference>
<feature type="transmembrane region" description="Helical" evidence="8">
    <location>
        <begin position="685"/>
        <end position="714"/>
    </location>
</feature>
<comment type="subcellular location">
    <subcellularLocation>
        <location evidence="1">Cell membrane</location>
    </subcellularLocation>
</comment>
<dbReference type="SMART" id="SM00181">
    <property type="entry name" value="EGF"/>
    <property type="match status" value="2"/>
</dbReference>
<dbReference type="VEuPathDB" id="AmoebaDB:NF0024070"/>
<dbReference type="InterPro" id="IPR056822">
    <property type="entry name" value="TEN_NHL"/>
</dbReference>
<dbReference type="Pfam" id="PF01825">
    <property type="entry name" value="GPS"/>
    <property type="match status" value="1"/>
</dbReference>
<keyword evidence="6 7" id="KW-1015">Disulfide bond</keyword>
<dbReference type="VEuPathDB" id="AmoebaDB:FDP41_003975"/>
<feature type="domain" description="EGF-like" evidence="9">
    <location>
        <begin position="410"/>
        <end position="442"/>
    </location>
</feature>
<name>A0A6A5BRK6_NAEFO</name>
<dbReference type="PANTHER" id="PTHR46388">
    <property type="entry name" value="NHL REPEAT-CONTAINING PROTEIN 2"/>
    <property type="match status" value="1"/>
</dbReference>
<organism evidence="11 12">
    <name type="scientific">Naegleria fowleri</name>
    <name type="common">Brain eating amoeba</name>
    <dbReference type="NCBI Taxonomy" id="5763"/>
    <lineage>
        <taxon>Eukaryota</taxon>
        <taxon>Discoba</taxon>
        <taxon>Heterolobosea</taxon>
        <taxon>Tetramitia</taxon>
        <taxon>Eutetramitia</taxon>
        <taxon>Vahlkampfiidae</taxon>
        <taxon>Naegleria</taxon>
    </lineage>
</organism>
<protein>
    <recommendedName>
        <fullName evidence="13">EGF-like domain-containing protein</fullName>
    </recommendedName>
</protein>